<dbReference type="PANTHER" id="PTHR36424:SF1">
    <property type="entry name" value="LOW AFFINITY K(+) TRANSPORTER 1-RELATED"/>
    <property type="match status" value="1"/>
</dbReference>
<keyword evidence="3" id="KW-0472">Membrane</keyword>
<name>A0A8H2VZI4_9HELO</name>
<organism evidence="4 5">
    <name type="scientific">Sclerotinia trifoliorum</name>
    <dbReference type="NCBI Taxonomy" id="28548"/>
    <lineage>
        <taxon>Eukaryota</taxon>
        <taxon>Fungi</taxon>
        <taxon>Dikarya</taxon>
        <taxon>Ascomycota</taxon>
        <taxon>Pezizomycotina</taxon>
        <taxon>Leotiomycetes</taxon>
        <taxon>Helotiales</taxon>
        <taxon>Sclerotiniaceae</taxon>
        <taxon>Sclerotinia</taxon>
    </lineage>
</organism>
<feature type="compositionally biased region" description="Low complexity" evidence="2">
    <location>
        <begin position="378"/>
        <end position="395"/>
    </location>
</feature>
<dbReference type="GO" id="GO:0005886">
    <property type="term" value="C:plasma membrane"/>
    <property type="evidence" value="ECO:0007669"/>
    <property type="project" value="InterPro"/>
</dbReference>
<evidence type="ECO:0000313" key="4">
    <source>
        <dbReference type="EMBL" id="CAD6446900.1"/>
    </source>
</evidence>
<feature type="coiled-coil region" evidence="1">
    <location>
        <begin position="281"/>
        <end position="308"/>
    </location>
</feature>
<dbReference type="Proteomes" id="UP000624404">
    <property type="component" value="Unassembled WGS sequence"/>
</dbReference>
<accession>A0A8H2VZI4</accession>
<proteinExistence type="predicted"/>
<dbReference type="PANTHER" id="PTHR36424">
    <property type="entry name" value="PHEROMONE-REGULATED MEMBRANE PROTEIN 6"/>
    <property type="match status" value="1"/>
</dbReference>
<dbReference type="Pfam" id="PF16944">
    <property type="entry name" value="KCH"/>
    <property type="match status" value="1"/>
</dbReference>
<protein>
    <submittedName>
        <fullName evidence="4">Efde957e-b132-4cbb-aa30-2ed052615fef</fullName>
    </submittedName>
</protein>
<feature type="compositionally biased region" description="Polar residues" evidence="2">
    <location>
        <begin position="609"/>
        <end position="676"/>
    </location>
</feature>
<dbReference type="InterPro" id="IPR031606">
    <property type="entry name" value="Kch1/2"/>
</dbReference>
<reference evidence="4" key="1">
    <citation type="submission" date="2020-10" db="EMBL/GenBank/DDBJ databases">
        <authorList>
            <person name="Kusch S."/>
        </authorList>
    </citation>
    <scope>NUCLEOTIDE SEQUENCE</scope>
    <source>
        <strain evidence="4">SwB9</strain>
    </source>
</reference>
<evidence type="ECO:0000256" key="3">
    <source>
        <dbReference type="SAM" id="Phobius"/>
    </source>
</evidence>
<gene>
    <name evidence="4" type="ORF">SCLTRI_LOCUS6692</name>
</gene>
<comment type="caution">
    <text evidence="4">The sequence shown here is derived from an EMBL/GenBank/DDBJ whole genome shotgun (WGS) entry which is preliminary data.</text>
</comment>
<evidence type="ECO:0000313" key="5">
    <source>
        <dbReference type="Proteomes" id="UP000624404"/>
    </source>
</evidence>
<keyword evidence="3" id="KW-1133">Transmembrane helix</keyword>
<keyword evidence="3" id="KW-0812">Transmembrane</keyword>
<feature type="compositionally biased region" description="Polar residues" evidence="2">
    <location>
        <begin position="586"/>
        <end position="599"/>
    </location>
</feature>
<keyword evidence="5" id="KW-1185">Reference proteome</keyword>
<feature type="compositionally biased region" description="Polar residues" evidence="2">
    <location>
        <begin position="723"/>
        <end position="736"/>
    </location>
</feature>
<keyword evidence="1" id="KW-0175">Coiled coil</keyword>
<feature type="region of interest" description="Disordered" evidence="2">
    <location>
        <begin position="366"/>
        <end position="751"/>
    </location>
</feature>
<feature type="transmembrane region" description="Helical" evidence="3">
    <location>
        <begin position="37"/>
        <end position="60"/>
    </location>
</feature>
<feature type="transmembrane region" description="Helical" evidence="3">
    <location>
        <begin position="229"/>
        <end position="257"/>
    </location>
</feature>
<dbReference type="AlphaFoldDB" id="A0A8H2VZI4"/>
<feature type="compositionally biased region" description="Low complexity" evidence="2">
    <location>
        <begin position="515"/>
        <end position="530"/>
    </location>
</feature>
<evidence type="ECO:0000256" key="1">
    <source>
        <dbReference type="SAM" id="Coils"/>
    </source>
</evidence>
<dbReference type="OrthoDB" id="2128042at2759"/>
<dbReference type="EMBL" id="CAJHIA010000022">
    <property type="protein sequence ID" value="CAD6446900.1"/>
    <property type="molecule type" value="Genomic_DNA"/>
</dbReference>
<sequence length="751" mass="82973">MGCGSRRVKPDDLRPEQKWDFISLNDFKSTSCFTPFAYAYLWISLGISTAVYGVDTFTAVNLLAFNRWSGEIQPKIPLNVSKWIFSGCIIASWINLGFEHLRSWRVMRRGAVAESYLDNLAVRLESVKMGKSGRGWRRFLVFAELTKSKKGTEYVALFTYFAFQSWIRVVVCQGPRQVINALTLYSVFQAKLDPTESDDVGHALLTFFKNVGILAEQQHQQAVILSGMIFTLVVWIFSALSLILAILFYLLFLWHYIPNHDGGLTGYCERKINGRLTKIVSAKVNKAIEEEERKRKKAVEKATKKGEKVAGHQATLPTLFDSKDDDKLPDMPMLNRADTMATLPQYTSRPGTPSSNIPQTASFELEKMDQKRPRAQRSVNGSSYSSNASLVNNASDMGRLPDLPSLDTDMPLPGPQRTNTAGSQGSQWQRGPPQAFQGPPRMESAMGDRGFTASPFSYADGRNTPGFPGPQRQNTTDSYGRPIPRSHTPMGPGPAPSIGRRTPFDPAMQNPPNRMMSPMEYGSGYGSEYGRQTPFNPVLQIQGRSSPAPGSEFGGQRPPFNFYNDQGRSSPAPRPEFGGPRPPFNYNDQGNSLPGTGSQFDRRTPFDPTLQNNGRSSPAPPNMSQGYGQNTRIPPSNNPGGYNSYNPSSNLTSSEQQGQNGFDFNTSRINPPQVRNFTEPIPRAATTGPGQIRSNGNRNEEMGSIQPPRRAATEVGGFGVGGRSQQNQVHQRQGSEPSEFGLNSAPWGGYR</sequence>
<feature type="transmembrane region" description="Helical" evidence="3">
    <location>
        <begin position="80"/>
        <end position="98"/>
    </location>
</feature>
<evidence type="ECO:0000256" key="2">
    <source>
        <dbReference type="SAM" id="MobiDB-lite"/>
    </source>
</evidence>
<feature type="compositionally biased region" description="Polar residues" evidence="2">
    <location>
        <begin position="416"/>
        <end position="429"/>
    </location>
</feature>
<dbReference type="GO" id="GO:0015079">
    <property type="term" value="F:potassium ion transmembrane transporter activity"/>
    <property type="evidence" value="ECO:0007669"/>
    <property type="project" value="InterPro"/>
</dbReference>
<feature type="compositionally biased region" description="Polar residues" evidence="2">
    <location>
        <begin position="688"/>
        <end position="697"/>
    </location>
</feature>